<gene>
    <name evidence="1" type="ORF">QAD02_010120</name>
</gene>
<reference evidence="1" key="1">
    <citation type="submission" date="2023-04" db="EMBL/GenBank/DDBJ databases">
        <title>A chromosome-level genome assembly of the parasitoid wasp Eretmocerus hayati.</title>
        <authorList>
            <person name="Zhong Y."/>
            <person name="Liu S."/>
            <person name="Liu Y."/>
        </authorList>
    </citation>
    <scope>NUCLEOTIDE SEQUENCE</scope>
    <source>
        <strain evidence="1">ZJU_SS_LIU_2023</strain>
    </source>
</reference>
<proteinExistence type="predicted"/>
<protein>
    <submittedName>
        <fullName evidence="1">Uncharacterized protein</fullName>
    </submittedName>
</protein>
<accession>A0ACC2NDS8</accession>
<organism evidence="1 2">
    <name type="scientific">Eretmocerus hayati</name>
    <dbReference type="NCBI Taxonomy" id="131215"/>
    <lineage>
        <taxon>Eukaryota</taxon>
        <taxon>Metazoa</taxon>
        <taxon>Ecdysozoa</taxon>
        <taxon>Arthropoda</taxon>
        <taxon>Hexapoda</taxon>
        <taxon>Insecta</taxon>
        <taxon>Pterygota</taxon>
        <taxon>Neoptera</taxon>
        <taxon>Endopterygota</taxon>
        <taxon>Hymenoptera</taxon>
        <taxon>Apocrita</taxon>
        <taxon>Proctotrupomorpha</taxon>
        <taxon>Chalcidoidea</taxon>
        <taxon>Aphelinidae</taxon>
        <taxon>Aphelininae</taxon>
        <taxon>Eretmocerus</taxon>
    </lineage>
</organism>
<comment type="caution">
    <text evidence="1">The sequence shown here is derived from an EMBL/GenBank/DDBJ whole genome shotgun (WGS) entry which is preliminary data.</text>
</comment>
<keyword evidence="2" id="KW-1185">Reference proteome</keyword>
<evidence type="ECO:0000313" key="1">
    <source>
        <dbReference type="EMBL" id="KAJ8668457.1"/>
    </source>
</evidence>
<dbReference type="EMBL" id="CM056744">
    <property type="protein sequence ID" value="KAJ8668457.1"/>
    <property type="molecule type" value="Genomic_DNA"/>
</dbReference>
<dbReference type="Proteomes" id="UP001239111">
    <property type="component" value="Chromosome 4"/>
</dbReference>
<evidence type="ECO:0000313" key="2">
    <source>
        <dbReference type="Proteomes" id="UP001239111"/>
    </source>
</evidence>
<sequence>MIKLLLCFSVVATTVRANIKKCEEVIEPRGTINAVFKHKLNKEGYDWLDERFVGLVPRKHNCSDNPNWCFSAEVNQESNNYTTERFEPDTLCGIVVEKNPDLICRLSHDYAHVFPVQNNFCDLSDLEYMFNRIIRREDRRPVYLSNYNYIYTKIGLPFMKLYGNDNKYRGEIGLDVDRKKIVFFGSDKPFSSNPAEEFLSIRISNQKGQAIRDVEINGKDSMVGVMKKYNLGHSIPYEYDYIIEVTAKKTRTFSVGVDDIGGRKDSFEKVISNSLSFVLLDDDVVSYSWYKQNYLNLLLELQRNFDQWNQDLIRERNEIHISSTPEQKIKWIREKRRDLRTMTHQLNQDIAFIKGRETSRKMQIEIQNLGRKINKRFKKVERAIQIVQDRVEKLELKIENLSSKVGSISSKVESFISKVDELKAAEPEKILCSEIFGLASPMYALVPGAGTVASTVMGVVAATCTIAGV</sequence>
<name>A0ACC2NDS8_9HYME</name>